<keyword evidence="3" id="KW-1185">Reference proteome</keyword>
<protein>
    <submittedName>
        <fullName evidence="2">Uncharacterized protein</fullName>
    </submittedName>
</protein>
<reference evidence="2 3" key="1">
    <citation type="submission" date="2014-04" db="EMBL/GenBank/DDBJ databases">
        <authorList>
            <consortium name="DOE Joint Genome Institute"/>
            <person name="Kuo A."/>
            <person name="Kohler A."/>
            <person name="Nagy L.G."/>
            <person name="Floudas D."/>
            <person name="Copeland A."/>
            <person name="Barry K.W."/>
            <person name="Cichocki N."/>
            <person name="Veneault-Fourrey C."/>
            <person name="LaButti K."/>
            <person name="Lindquist E.A."/>
            <person name="Lipzen A."/>
            <person name="Lundell T."/>
            <person name="Morin E."/>
            <person name="Murat C."/>
            <person name="Sun H."/>
            <person name="Tunlid A."/>
            <person name="Henrissat B."/>
            <person name="Grigoriev I.V."/>
            <person name="Hibbett D.S."/>
            <person name="Martin F."/>
            <person name="Nordberg H.P."/>
            <person name="Cantor M.N."/>
            <person name="Hua S.X."/>
        </authorList>
    </citation>
    <scope>NUCLEOTIDE SEQUENCE [LARGE SCALE GENOMIC DNA]</scope>
    <source>
        <strain evidence="2 3">LaAM-08-1</strain>
    </source>
</reference>
<reference evidence="3" key="2">
    <citation type="submission" date="2015-01" db="EMBL/GenBank/DDBJ databases">
        <title>Evolutionary Origins and Diversification of the Mycorrhizal Mutualists.</title>
        <authorList>
            <consortium name="DOE Joint Genome Institute"/>
            <consortium name="Mycorrhizal Genomics Consortium"/>
            <person name="Kohler A."/>
            <person name="Kuo A."/>
            <person name="Nagy L.G."/>
            <person name="Floudas D."/>
            <person name="Copeland A."/>
            <person name="Barry K.W."/>
            <person name="Cichocki N."/>
            <person name="Veneault-Fourrey C."/>
            <person name="LaButti K."/>
            <person name="Lindquist E.A."/>
            <person name="Lipzen A."/>
            <person name="Lundell T."/>
            <person name="Morin E."/>
            <person name="Murat C."/>
            <person name="Riley R."/>
            <person name="Ohm R."/>
            <person name="Sun H."/>
            <person name="Tunlid A."/>
            <person name="Henrissat B."/>
            <person name="Grigoriev I.V."/>
            <person name="Hibbett D.S."/>
            <person name="Martin F."/>
        </authorList>
    </citation>
    <scope>NUCLEOTIDE SEQUENCE [LARGE SCALE GENOMIC DNA]</scope>
    <source>
        <strain evidence="3">LaAM-08-1</strain>
    </source>
</reference>
<sequence length="320" mass="36153">MLSKNLKRTAEEHQTCSVQAKRVREANVGLEVQTPTLTPKAQPGMPINAEAMKVVAKKQQLIATPPQFTQLLADAINSSQPNKVTKKSVALQDVASQEESIEGERKKKKLKKIWDQVNHPVHVLQKVFEHFLPPKELNINFYHHLGPYAPILAKGNPSTEILSLLQENVQLRVLGTIIGAFKDKEAVTPFPKVPVVFRAIEGSYKNSIEDGRMESTFERWLLQNVIKKEVPPVDKGHSLTEIDKRQIWIVEPKMGRKFNRYWGKKKDNHGFRPFMKARVEIQATPPANDDASSIKESENKMKGVEAGPQGLTEDTIKEFD</sequence>
<dbReference type="AlphaFoldDB" id="A0A0C9WZL3"/>
<feature type="compositionally biased region" description="Basic and acidic residues" evidence="1">
    <location>
        <begin position="292"/>
        <end position="303"/>
    </location>
</feature>
<feature type="region of interest" description="Disordered" evidence="1">
    <location>
        <begin position="282"/>
        <end position="320"/>
    </location>
</feature>
<name>A0A0C9WZL3_9AGAR</name>
<gene>
    <name evidence="2" type="ORF">K443DRAFT_120589</name>
</gene>
<evidence type="ECO:0000313" key="3">
    <source>
        <dbReference type="Proteomes" id="UP000054477"/>
    </source>
</evidence>
<evidence type="ECO:0000256" key="1">
    <source>
        <dbReference type="SAM" id="MobiDB-lite"/>
    </source>
</evidence>
<dbReference type="EMBL" id="KN838561">
    <property type="protein sequence ID" value="KIK05250.1"/>
    <property type="molecule type" value="Genomic_DNA"/>
</dbReference>
<dbReference type="HOGENOM" id="CLU_868968_0_0_1"/>
<dbReference type="Proteomes" id="UP000054477">
    <property type="component" value="Unassembled WGS sequence"/>
</dbReference>
<accession>A0A0C9WZL3</accession>
<organism evidence="2 3">
    <name type="scientific">Laccaria amethystina LaAM-08-1</name>
    <dbReference type="NCBI Taxonomy" id="1095629"/>
    <lineage>
        <taxon>Eukaryota</taxon>
        <taxon>Fungi</taxon>
        <taxon>Dikarya</taxon>
        <taxon>Basidiomycota</taxon>
        <taxon>Agaricomycotina</taxon>
        <taxon>Agaricomycetes</taxon>
        <taxon>Agaricomycetidae</taxon>
        <taxon>Agaricales</taxon>
        <taxon>Agaricineae</taxon>
        <taxon>Hydnangiaceae</taxon>
        <taxon>Laccaria</taxon>
    </lineage>
</organism>
<evidence type="ECO:0000313" key="2">
    <source>
        <dbReference type="EMBL" id="KIK05250.1"/>
    </source>
</evidence>
<proteinExistence type="predicted"/>